<evidence type="ECO:0000256" key="5">
    <source>
        <dbReference type="HAMAP-Rule" id="MF_02034"/>
    </source>
</evidence>
<feature type="region of interest" description="Disordered" evidence="6">
    <location>
        <begin position="1"/>
        <end position="30"/>
    </location>
</feature>
<proteinExistence type="inferred from homology"/>
<evidence type="ECO:0000256" key="4">
    <source>
        <dbReference type="ARBA" id="ARBA00048819"/>
    </source>
</evidence>
<dbReference type="GO" id="GO:0005524">
    <property type="term" value="F:ATP binding"/>
    <property type="evidence" value="ECO:0007669"/>
    <property type="project" value="UniProtKB-UniRule"/>
</dbReference>
<comment type="caution">
    <text evidence="7">The sequence shown here is derived from an EMBL/GenBank/DDBJ whole genome shotgun (WGS) entry which is preliminary data.</text>
</comment>
<keyword evidence="3 5" id="KW-0067">ATP-binding</keyword>
<dbReference type="Proteomes" id="UP000641932">
    <property type="component" value="Unassembled WGS sequence"/>
</dbReference>
<dbReference type="SUPFAM" id="SSF55931">
    <property type="entry name" value="Glutamine synthetase/guanido kinase"/>
    <property type="match status" value="1"/>
</dbReference>
<dbReference type="EMBL" id="BMMS01000027">
    <property type="protein sequence ID" value="GGO95955.1"/>
    <property type="molecule type" value="Genomic_DNA"/>
</dbReference>
<comment type="catalytic activity">
    <reaction evidence="4 5">
        <text>L-cysteine + L-glutamate + ATP = gamma-L-glutamyl-L-cysteine + ADP + phosphate + H(+)</text>
        <dbReference type="Rhea" id="RHEA:13285"/>
        <dbReference type="ChEBI" id="CHEBI:15378"/>
        <dbReference type="ChEBI" id="CHEBI:29985"/>
        <dbReference type="ChEBI" id="CHEBI:30616"/>
        <dbReference type="ChEBI" id="CHEBI:35235"/>
        <dbReference type="ChEBI" id="CHEBI:43474"/>
        <dbReference type="ChEBI" id="CHEBI:58173"/>
        <dbReference type="ChEBI" id="CHEBI:456216"/>
        <dbReference type="EC" id="6.3.2.2"/>
    </reaction>
</comment>
<evidence type="ECO:0000256" key="3">
    <source>
        <dbReference type="ARBA" id="ARBA00022840"/>
    </source>
</evidence>
<keyword evidence="8" id="KW-1185">Reference proteome</keyword>
<feature type="region of interest" description="Disordered" evidence="6">
    <location>
        <begin position="251"/>
        <end position="311"/>
    </location>
</feature>
<dbReference type="EC" id="6.3.2.2" evidence="5"/>
<comment type="function">
    <text evidence="5">Catalyzes the synthesis of gamma-glutamylcysteine (gamma-GC). This compound is used as substrate for the biosynthesis of the low-molecular thiol compound ergothioneine.</text>
</comment>
<reference evidence="7" key="2">
    <citation type="submission" date="2020-09" db="EMBL/GenBank/DDBJ databases">
        <authorList>
            <person name="Sun Q."/>
            <person name="Zhou Y."/>
        </authorList>
    </citation>
    <scope>NUCLEOTIDE SEQUENCE</scope>
    <source>
        <strain evidence="7">CGMCC 4.7201</strain>
    </source>
</reference>
<comment type="pathway">
    <text evidence="5">Amino-acid biosynthesis; ergothioneine biosynthesis.</text>
</comment>
<protein>
    <recommendedName>
        <fullName evidence="5">Glutamate--cysteine ligase EgtA</fullName>
        <ecNumber evidence="5">6.3.2.2</ecNumber>
    </recommendedName>
    <alternativeName>
        <fullName evidence="5">Gamma-glutamylcysteine synthase</fullName>
        <shortName evidence="5">GCS</shortName>
        <shortName evidence="5">Gamma-ECS</shortName>
    </alternativeName>
</protein>
<evidence type="ECO:0000313" key="7">
    <source>
        <dbReference type="EMBL" id="GGO95955.1"/>
    </source>
</evidence>
<gene>
    <name evidence="5 7" type="primary">egtA</name>
    <name evidence="7" type="ORF">GCM10012280_54350</name>
</gene>
<evidence type="ECO:0000256" key="2">
    <source>
        <dbReference type="ARBA" id="ARBA00022741"/>
    </source>
</evidence>
<dbReference type="RefSeq" id="WP_189134446.1">
    <property type="nucleotide sequence ID" value="NZ_BMMS01000027.1"/>
</dbReference>
<dbReference type="GO" id="GO:0004357">
    <property type="term" value="F:glutamate-cysteine ligase activity"/>
    <property type="evidence" value="ECO:0007669"/>
    <property type="project" value="UniProtKB-UniRule"/>
</dbReference>
<organism evidence="7 8">
    <name type="scientific">Wenjunlia tyrosinilytica</name>
    <dbReference type="NCBI Taxonomy" id="1544741"/>
    <lineage>
        <taxon>Bacteria</taxon>
        <taxon>Bacillati</taxon>
        <taxon>Actinomycetota</taxon>
        <taxon>Actinomycetes</taxon>
        <taxon>Kitasatosporales</taxon>
        <taxon>Streptomycetaceae</taxon>
        <taxon>Wenjunlia</taxon>
    </lineage>
</organism>
<keyword evidence="2 5" id="KW-0547">Nucleotide-binding</keyword>
<dbReference type="PIRSF" id="PIRSF017901">
    <property type="entry name" value="GCL"/>
    <property type="match status" value="1"/>
</dbReference>
<evidence type="ECO:0000256" key="6">
    <source>
        <dbReference type="SAM" id="MobiDB-lite"/>
    </source>
</evidence>
<dbReference type="InterPro" id="IPR006336">
    <property type="entry name" value="GCS2"/>
</dbReference>
<evidence type="ECO:0000256" key="1">
    <source>
        <dbReference type="ARBA" id="ARBA00022598"/>
    </source>
</evidence>
<dbReference type="AlphaFoldDB" id="A0A917ZXN5"/>
<keyword evidence="1 5" id="KW-0436">Ligase</keyword>
<evidence type="ECO:0000313" key="8">
    <source>
        <dbReference type="Proteomes" id="UP000641932"/>
    </source>
</evidence>
<name>A0A917ZXN5_9ACTN</name>
<reference evidence="7" key="1">
    <citation type="journal article" date="2014" name="Int. J. Syst. Evol. Microbiol.">
        <title>Complete genome sequence of Corynebacterium casei LMG S-19264T (=DSM 44701T), isolated from a smear-ripened cheese.</title>
        <authorList>
            <consortium name="US DOE Joint Genome Institute (JGI-PGF)"/>
            <person name="Walter F."/>
            <person name="Albersmeier A."/>
            <person name="Kalinowski J."/>
            <person name="Ruckert C."/>
        </authorList>
    </citation>
    <scope>NUCLEOTIDE SEQUENCE</scope>
    <source>
        <strain evidence="7">CGMCC 4.7201</strain>
    </source>
</reference>
<dbReference type="Pfam" id="PF04107">
    <property type="entry name" value="GCS2"/>
    <property type="match status" value="2"/>
</dbReference>
<dbReference type="NCBIfam" id="TIGR03444">
    <property type="entry name" value="EgtA_Cys_ligase"/>
    <property type="match status" value="1"/>
</dbReference>
<dbReference type="GO" id="GO:0006750">
    <property type="term" value="P:glutathione biosynthetic process"/>
    <property type="evidence" value="ECO:0007669"/>
    <property type="project" value="InterPro"/>
</dbReference>
<dbReference type="InterPro" id="IPR035434">
    <property type="entry name" value="GCL_bact_plant"/>
</dbReference>
<dbReference type="Gene3D" id="3.30.590.20">
    <property type="match status" value="1"/>
</dbReference>
<dbReference type="InterPro" id="IPR017809">
    <property type="entry name" value="EgtA_Actinobacteria"/>
</dbReference>
<dbReference type="HAMAP" id="MF_02034">
    <property type="entry name" value="EgtA"/>
    <property type="match status" value="1"/>
</dbReference>
<dbReference type="GO" id="GO:0052699">
    <property type="term" value="P:ergothioneine biosynthetic process"/>
    <property type="evidence" value="ECO:0007669"/>
    <property type="project" value="UniProtKB-UniRule"/>
</dbReference>
<accession>A0A917ZXN5</accession>
<sequence length="523" mass="55048">MRDVQPMRSAVAHPASRPAAGPPRTPPAAGALTIDDAEAYVRGICFKTGPPRRIGVELEWIVQDVNDPALPVDQHHLAEALATLTVNGSDGSATSGLPTGAAITREPGGQVELSSLPADSLPQCVEGVHADLATLRAALRTRGYTLVGFGHDPWRPPVRVLDLPRYAAMEEFFDRTGSAGRNMMGASASVQVCLDAGTEDSGPTGYARRWRLAHLLGPVFVAAFANSPLWHGRPSGWRSTRQAVWSRMDPSRTLAPQGADGFAGPESLGGAHPFDGPGGAATGPVPGTEPVSRGPAGTEPASGGPAGIEPVPGIDPREAWARYALDAALLCLRREDGQPWTAPARVSFRQWIDGGAGCAPEVDRPPTVEDLAYHLTTLFPPVRPQGHLELRMIDAQPGDDGWIVPLAVVTALFDDEEAALTAETVAGSLITPGARAPRNPLWIRAARDGLTDPQLRQAAEACFTAAAAALPRLGATDEIRAAVADFAQRHVARGRCPADDLLDAVRGSRARTLPAPGRETPRC</sequence>
<dbReference type="PANTHER" id="PTHR34378:SF1">
    <property type="entry name" value="GLUTAMATE--CYSTEINE LIGASE, CHLOROPLASTIC"/>
    <property type="match status" value="1"/>
</dbReference>
<comment type="similarity">
    <text evidence="5">Belongs to the glutamate--cysteine ligase type 2 family. EgtA subfamily.</text>
</comment>
<dbReference type="InterPro" id="IPR014746">
    <property type="entry name" value="Gln_synth/guanido_kin_cat_dom"/>
</dbReference>
<dbReference type="PANTHER" id="PTHR34378">
    <property type="entry name" value="GLUTAMATE--CYSTEINE LIGASE, CHLOROPLASTIC"/>
    <property type="match status" value="1"/>
</dbReference>